<feature type="domain" description="PDZ" evidence="3">
    <location>
        <begin position="370"/>
        <end position="436"/>
    </location>
</feature>
<feature type="region of interest" description="Disordered" evidence="1">
    <location>
        <begin position="452"/>
        <end position="481"/>
    </location>
</feature>
<evidence type="ECO:0000313" key="5">
    <source>
        <dbReference type="Proteomes" id="UP001165065"/>
    </source>
</evidence>
<dbReference type="OrthoDB" id="207268at2759"/>
<evidence type="ECO:0000259" key="3">
    <source>
        <dbReference type="PROSITE" id="PS50106"/>
    </source>
</evidence>
<dbReference type="Pfam" id="PF02225">
    <property type="entry name" value="PA"/>
    <property type="match status" value="1"/>
</dbReference>
<dbReference type="Pfam" id="PF00595">
    <property type="entry name" value="PDZ"/>
    <property type="match status" value="1"/>
</dbReference>
<proteinExistence type="predicted"/>
<comment type="caution">
    <text evidence="4">The sequence shown here is derived from an EMBL/GenBank/DDBJ whole genome shotgun (WGS) entry which is preliminary data.</text>
</comment>
<dbReference type="SUPFAM" id="SSF52025">
    <property type="entry name" value="PA domain"/>
    <property type="match status" value="1"/>
</dbReference>
<name>A0A9W7GDE4_9STRA</name>
<dbReference type="EMBL" id="BRYA01000141">
    <property type="protein sequence ID" value="GMI40994.1"/>
    <property type="molecule type" value="Genomic_DNA"/>
</dbReference>
<feature type="region of interest" description="Disordered" evidence="1">
    <location>
        <begin position="246"/>
        <end position="328"/>
    </location>
</feature>
<gene>
    <name evidence="4" type="ORF">TrCOL_g10568</name>
</gene>
<reference evidence="5" key="1">
    <citation type="journal article" date="2023" name="Commun. Biol.">
        <title>Genome analysis of Parmales, the sister group of diatoms, reveals the evolutionary specialization of diatoms from phago-mixotrophs to photoautotrophs.</title>
        <authorList>
            <person name="Ban H."/>
            <person name="Sato S."/>
            <person name="Yoshikawa S."/>
            <person name="Yamada K."/>
            <person name="Nakamura Y."/>
            <person name="Ichinomiya M."/>
            <person name="Sato N."/>
            <person name="Blanc-Mathieu R."/>
            <person name="Endo H."/>
            <person name="Kuwata A."/>
            <person name="Ogata H."/>
        </authorList>
    </citation>
    <scope>NUCLEOTIDE SEQUENCE [LARGE SCALE GENOMIC DNA]</scope>
</reference>
<feature type="chain" id="PRO_5040788545" description="PDZ domain-containing protein" evidence="2">
    <location>
        <begin position="16"/>
        <end position="831"/>
    </location>
</feature>
<evidence type="ECO:0000313" key="4">
    <source>
        <dbReference type="EMBL" id="GMI40994.1"/>
    </source>
</evidence>
<dbReference type="InterPro" id="IPR003137">
    <property type="entry name" value="PA_domain"/>
</dbReference>
<feature type="compositionally biased region" description="Acidic residues" evidence="1">
    <location>
        <begin position="458"/>
        <end position="467"/>
    </location>
</feature>
<dbReference type="InterPro" id="IPR036034">
    <property type="entry name" value="PDZ_sf"/>
</dbReference>
<organism evidence="4 5">
    <name type="scientific">Triparma columacea</name>
    <dbReference type="NCBI Taxonomy" id="722753"/>
    <lineage>
        <taxon>Eukaryota</taxon>
        <taxon>Sar</taxon>
        <taxon>Stramenopiles</taxon>
        <taxon>Ochrophyta</taxon>
        <taxon>Bolidophyceae</taxon>
        <taxon>Parmales</taxon>
        <taxon>Triparmaceae</taxon>
        <taxon>Triparma</taxon>
    </lineage>
</organism>
<keyword evidence="5" id="KW-1185">Reference proteome</keyword>
<sequence>MWVVLLLLLAAQARGEGISPETILPMHERRAKASMQTANATDPSLDISISAHSRYEVGMQNVIIKPYWHKTMDAFGGEVRFPLGYELESRMQYMPSQKKPPPIGTVLVEVDGVPMADFDFFEDILADPKEALGTSSARMVPIVGKQSKHAEAFNTIGFLKVEFIDLPRNYTFRPIGDLRYEMSMQAMADYAEDQVRQLAELKEEMERKSKEESALREKLLKEAEAEVERKVREQLLKEEKERGIAMDAKRRMEEAKMQREEDERRAAEAGKRAEENASEAAKKAKESAAEAAKKAKESATEAAERKKREEREAAQRVKEEEQMEREEKARMLKEMKEKQERLLKHEYPVSQSTEEKTNLKNGRDNFPGFEFTIVFDDEDVSMGMSFDLDSKDGTIVTEVAPGSPALTAGVQPEDHLIAVGGESIVGLDTKKGIKKIMKLKWPRKLRFKVPERVLGEGEAPEEEEGEGGEAGGGGGAESGSQKAGSNFVLHIVSPYALHGSFPLPSSSWGGPEGGEMPCGPPADGGLLTFSLSGNDSTLCQYDVRKVKEGETWTNNEVIFARRGVCGMVDKAKFASHGGAGAMILVNNEPKALSEIPKGPVATNDINQRGTGVFSVGGLYGSIVTEALLNVPGLDHVEGYIGCKNSKNAMLPSVGAVAERNRDNTGGRIYVVGGTAGHKSKAEEGYGFAWAAFGPSAGAGGGFVDIEGGGGKNIPFRIIAARPEYGCKAADYEVKVAGSVAVVLRGGGCSFGDKAIEAMKVGAVGLIIVDDDKNDNQVDREPQRVMATEEQTEAIRIPTVMAVHSFWRDLFYQDNRQKISGPALYGMGVTEG</sequence>
<dbReference type="AlphaFoldDB" id="A0A9W7GDE4"/>
<protein>
    <recommendedName>
        <fullName evidence="3">PDZ domain-containing protein</fullName>
    </recommendedName>
</protein>
<dbReference type="SUPFAM" id="SSF50156">
    <property type="entry name" value="PDZ domain-like"/>
    <property type="match status" value="1"/>
</dbReference>
<keyword evidence="2" id="KW-0732">Signal</keyword>
<dbReference type="PROSITE" id="PS50106">
    <property type="entry name" value="PDZ"/>
    <property type="match status" value="1"/>
</dbReference>
<evidence type="ECO:0000256" key="2">
    <source>
        <dbReference type="SAM" id="SignalP"/>
    </source>
</evidence>
<feature type="signal peptide" evidence="2">
    <location>
        <begin position="1"/>
        <end position="15"/>
    </location>
</feature>
<feature type="compositionally biased region" description="Gly residues" evidence="1">
    <location>
        <begin position="468"/>
        <end position="477"/>
    </location>
</feature>
<dbReference type="InterPro" id="IPR046450">
    <property type="entry name" value="PA_dom_sf"/>
</dbReference>
<dbReference type="Proteomes" id="UP001165065">
    <property type="component" value="Unassembled WGS sequence"/>
</dbReference>
<evidence type="ECO:0000256" key="1">
    <source>
        <dbReference type="SAM" id="MobiDB-lite"/>
    </source>
</evidence>
<dbReference type="Gene3D" id="3.50.30.30">
    <property type="match status" value="2"/>
</dbReference>
<dbReference type="Gene3D" id="2.30.42.10">
    <property type="match status" value="1"/>
</dbReference>
<dbReference type="CDD" id="cd00538">
    <property type="entry name" value="PA"/>
    <property type="match status" value="1"/>
</dbReference>
<accession>A0A9W7GDE4</accession>
<dbReference type="InterPro" id="IPR001478">
    <property type="entry name" value="PDZ"/>
</dbReference>